<reference evidence="1 2" key="1">
    <citation type="submission" date="2011-12" db="EMBL/GenBank/DDBJ databases">
        <authorList>
            <person name="Kriszt B."/>
            <person name="Tancsics A."/>
            <person name="Cserhati M."/>
            <person name="Toth A."/>
            <person name="Nagy I."/>
            <person name="Horvath B."/>
            <person name="Tamura T."/>
            <person name="Kukolya J."/>
            <person name="Szoboszlay S."/>
        </authorList>
    </citation>
    <scope>NUCLEOTIDE SEQUENCE [LARGE SCALE GENOMIC DNA]</scope>
    <source>
        <strain evidence="1 2">AK37</strain>
    </source>
</reference>
<dbReference type="EMBL" id="AHBW01000036">
    <property type="protein sequence ID" value="EHK84440.1"/>
    <property type="molecule type" value="Genomic_DNA"/>
</dbReference>
<evidence type="ECO:0000313" key="2">
    <source>
        <dbReference type="Proteomes" id="UP000005064"/>
    </source>
</evidence>
<dbReference type="PATRIC" id="fig|1114960.4.peg.1827"/>
<proteinExistence type="predicted"/>
<accession>H0JPY7</accession>
<protein>
    <submittedName>
        <fullName evidence="1">Uncharacterized protein</fullName>
    </submittedName>
</protein>
<dbReference type="AlphaFoldDB" id="H0JPY7"/>
<organism evidence="1 2">
    <name type="scientific">Rhodococcus pyridinivorans AK37</name>
    <dbReference type="NCBI Taxonomy" id="1114960"/>
    <lineage>
        <taxon>Bacteria</taxon>
        <taxon>Bacillati</taxon>
        <taxon>Actinomycetota</taxon>
        <taxon>Actinomycetes</taxon>
        <taxon>Mycobacteriales</taxon>
        <taxon>Nocardiaceae</taxon>
        <taxon>Rhodococcus</taxon>
    </lineage>
</organism>
<gene>
    <name evidence="1" type="ORF">AK37_09032</name>
</gene>
<name>H0JPY7_9NOCA</name>
<comment type="caution">
    <text evidence="1">The sequence shown here is derived from an EMBL/GenBank/DDBJ whole genome shotgun (WGS) entry which is preliminary data.</text>
</comment>
<dbReference type="Proteomes" id="UP000005064">
    <property type="component" value="Unassembled WGS sequence"/>
</dbReference>
<evidence type="ECO:0000313" key="1">
    <source>
        <dbReference type="EMBL" id="EHK84440.1"/>
    </source>
</evidence>
<sequence length="60" mass="6324">MISVSPPYNESGGGGTACPVVARSTDRIWSVLATVDESTPEDLSFAEADRTARDLPAGLW</sequence>